<dbReference type="SUPFAM" id="SSF81301">
    <property type="entry name" value="Nucleotidyltransferase"/>
    <property type="match status" value="1"/>
</dbReference>
<dbReference type="InterPro" id="IPR043519">
    <property type="entry name" value="NT_sf"/>
</dbReference>
<organism evidence="1 2">
    <name type="scientific">Calidithermus terrae</name>
    <dbReference type="NCBI Taxonomy" id="1408545"/>
    <lineage>
        <taxon>Bacteria</taxon>
        <taxon>Thermotogati</taxon>
        <taxon>Deinococcota</taxon>
        <taxon>Deinococci</taxon>
        <taxon>Thermales</taxon>
        <taxon>Thermaceae</taxon>
        <taxon>Calidithermus</taxon>
    </lineage>
</organism>
<dbReference type="EMBL" id="QXDL01000043">
    <property type="protein sequence ID" value="RIH86710.1"/>
    <property type="molecule type" value="Genomic_DNA"/>
</dbReference>
<sequence>MTEDMLELLRIMNEEGVRSVIIGGYALAFLGQPRYTKDLDLWVDANQADRLLIAIFGRSIDLRDVEGLDPGGNR</sequence>
<evidence type="ECO:0000313" key="1">
    <source>
        <dbReference type="EMBL" id="RIH86710.1"/>
    </source>
</evidence>
<keyword evidence="2" id="KW-1185">Reference proteome</keyword>
<gene>
    <name evidence="1" type="ORF">Mterra_01377</name>
</gene>
<evidence type="ECO:0008006" key="3">
    <source>
        <dbReference type="Google" id="ProtNLM"/>
    </source>
</evidence>
<reference evidence="1 2" key="1">
    <citation type="submission" date="2018-08" db="EMBL/GenBank/DDBJ databases">
        <title>Meiothermus terrae DSM 26712 genome sequencing project.</title>
        <authorList>
            <person name="Da Costa M.S."/>
            <person name="Albuquerque L."/>
            <person name="Raposo P."/>
            <person name="Froufe H.J.C."/>
            <person name="Barroso C.S."/>
            <person name="Egas C."/>
        </authorList>
    </citation>
    <scope>NUCLEOTIDE SEQUENCE [LARGE SCALE GENOMIC DNA]</scope>
    <source>
        <strain evidence="1 2">DSM 26712</strain>
    </source>
</reference>
<name>A0A399ET69_9DEIN</name>
<accession>A0A399ET69</accession>
<dbReference type="Proteomes" id="UP000265715">
    <property type="component" value="Unassembled WGS sequence"/>
</dbReference>
<comment type="caution">
    <text evidence="1">The sequence shown here is derived from an EMBL/GenBank/DDBJ whole genome shotgun (WGS) entry which is preliminary data.</text>
</comment>
<dbReference type="AlphaFoldDB" id="A0A399ET69"/>
<evidence type="ECO:0000313" key="2">
    <source>
        <dbReference type="Proteomes" id="UP000265715"/>
    </source>
</evidence>
<dbReference type="Gene3D" id="3.30.460.40">
    <property type="match status" value="1"/>
</dbReference>
<protein>
    <recommendedName>
        <fullName evidence="3">Nucleotidyl transferase AbiEii toxin, Type IV TA system</fullName>
    </recommendedName>
</protein>
<proteinExistence type="predicted"/>